<dbReference type="CDD" id="cd04622">
    <property type="entry name" value="CBS_pair_HRP1_like"/>
    <property type="match status" value="1"/>
</dbReference>
<dbReference type="InterPro" id="IPR046342">
    <property type="entry name" value="CBS_dom_sf"/>
</dbReference>
<dbReference type="InterPro" id="IPR051462">
    <property type="entry name" value="CBS_domain-containing"/>
</dbReference>
<feature type="domain" description="CBS" evidence="3">
    <location>
        <begin position="9"/>
        <end position="65"/>
    </location>
</feature>
<dbReference type="AlphaFoldDB" id="A0AAE4CF38"/>
<keyword evidence="2" id="KW-0129">CBS domain</keyword>
<dbReference type="SMART" id="SM00116">
    <property type="entry name" value="CBS"/>
    <property type="match status" value="2"/>
</dbReference>
<dbReference type="SUPFAM" id="SSF54631">
    <property type="entry name" value="CBS-domain pair"/>
    <property type="match status" value="1"/>
</dbReference>
<reference evidence="4" key="1">
    <citation type="submission" date="2023-07" db="EMBL/GenBank/DDBJ databases">
        <title>Sequencing the genomes of 1000 actinobacteria strains.</title>
        <authorList>
            <person name="Klenk H.-P."/>
        </authorList>
    </citation>
    <scope>NUCLEOTIDE SEQUENCE</scope>
    <source>
        <strain evidence="4">DSM 44707</strain>
    </source>
</reference>
<dbReference type="PANTHER" id="PTHR48108:SF34">
    <property type="entry name" value="CBS DOMAIN-CONTAINING PROTEIN YHCV"/>
    <property type="match status" value="1"/>
</dbReference>
<dbReference type="Pfam" id="PF00571">
    <property type="entry name" value="CBS"/>
    <property type="match status" value="2"/>
</dbReference>
<keyword evidence="1" id="KW-0677">Repeat</keyword>
<accession>A0AAE4CF38</accession>
<dbReference type="RefSeq" id="WP_310372679.1">
    <property type="nucleotide sequence ID" value="NZ_JAVDYB010000001.1"/>
</dbReference>
<evidence type="ECO:0000313" key="5">
    <source>
        <dbReference type="Proteomes" id="UP001183643"/>
    </source>
</evidence>
<keyword evidence="5" id="KW-1185">Reference proteome</keyword>
<name>A0AAE4CF38_9ACTN</name>
<dbReference type="Proteomes" id="UP001183643">
    <property type="component" value="Unassembled WGS sequence"/>
</dbReference>
<evidence type="ECO:0000256" key="1">
    <source>
        <dbReference type="ARBA" id="ARBA00022737"/>
    </source>
</evidence>
<feature type="domain" description="CBS" evidence="3">
    <location>
        <begin position="74"/>
        <end position="132"/>
    </location>
</feature>
<dbReference type="PROSITE" id="PS51371">
    <property type="entry name" value="CBS"/>
    <property type="match status" value="2"/>
</dbReference>
<evidence type="ECO:0000259" key="3">
    <source>
        <dbReference type="PROSITE" id="PS51371"/>
    </source>
</evidence>
<evidence type="ECO:0000313" key="4">
    <source>
        <dbReference type="EMBL" id="MDR7279240.1"/>
    </source>
</evidence>
<dbReference type="EMBL" id="JAVDYB010000001">
    <property type="protein sequence ID" value="MDR7279240.1"/>
    <property type="molecule type" value="Genomic_DNA"/>
</dbReference>
<gene>
    <name evidence="4" type="ORF">J2S41_006018</name>
</gene>
<organism evidence="4 5">
    <name type="scientific">Catenuloplanes atrovinosus</name>
    <dbReference type="NCBI Taxonomy" id="137266"/>
    <lineage>
        <taxon>Bacteria</taxon>
        <taxon>Bacillati</taxon>
        <taxon>Actinomycetota</taxon>
        <taxon>Actinomycetes</taxon>
        <taxon>Micromonosporales</taxon>
        <taxon>Micromonosporaceae</taxon>
        <taxon>Catenuloplanes</taxon>
    </lineage>
</organism>
<sequence>MVQKVRDVMTADPITVRADEPLSTAAKRMRDGDVGAVIVVDGSELRGVVTDRDIAVRAVAEDLDPRTLPTGELAGHDVVATSADDDAETAVELMRTHSVRRLPVMDGEQIVGMVTLGDLAVARDGDSALADISSVAPNN</sequence>
<dbReference type="Gene3D" id="3.10.580.10">
    <property type="entry name" value="CBS-domain"/>
    <property type="match status" value="1"/>
</dbReference>
<evidence type="ECO:0000256" key="2">
    <source>
        <dbReference type="PROSITE-ProRule" id="PRU00703"/>
    </source>
</evidence>
<dbReference type="InterPro" id="IPR000644">
    <property type="entry name" value="CBS_dom"/>
</dbReference>
<proteinExistence type="predicted"/>
<dbReference type="PANTHER" id="PTHR48108">
    <property type="entry name" value="CBS DOMAIN-CONTAINING PROTEIN CBSX2, CHLOROPLASTIC"/>
    <property type="match status" value="1"/>
</dbReference>
<comment type="caution">
    <text evidence="4">The sequence shown here is derived from an EMBL/GenBank/DDBJ whole genome shotgun (WGS) entry which is preliminary data.</text>
</comment>
<protein>
    <submittedName>
        <fullName evidence="4">CBS domain-containing protein</fullName>
    </submittedName>
</protein>